<evidence type="ECO:0000313" key="1">
    <source>
        <dbReference type="EMBL" id="CAM9545213.1"/>
    </source>
</evidence>
<organism evidence="1 2">
    <name type="scientific">Rangifer tarandus platyrhynchus</name>
    <name type="common">Svalbard reindeer</name>
    <dbReference type="NCBI Taxonomy" id="3082113"/>
    <lineage>
        <taxon>Eukaryota</taxon>
        <taxon>Metazoa</taxon>
        <taxon>Chordata</taxon>
        <taxon>Craniata</taxon>
        <taxon>Vertebrata</taxon>
        <taxon>Euteleostomi</taxon>
        <taxon>Mammalia</taxon>
        <taxon>Eutheria</taxon>
        <taxon>Laurasiatheria</taxon>
        <taxon>Artiodactyla</taxon>
        <taxon>Ruminantia</taxon>
        <taxon>Pecora</taxon>
        <taxon>Cervidae</taxon>
        <taxon>Odocoileinae</taxon>
        <taxon>Rangifer</taxon>
    </lineage>
</organism>
<proteinExistence type="predicted"/>
<name>A0AC59YB99_RANTA</name>
<reference evidence="1" key="1">
    <citation type="submission" date="2023-05" db="EMBL/GenBank/DDBJ databases">
        <authorList>
            <consortium name="ELIXIR-Norway"/>
        </authorList>
    </citation>
    <scope>NUCLEOTIDE SEQUENCE</scope>
</reference>
<sequence>ELQSARAARGASLDPAATPGDFPAASGLPSRSSLTPAAATPLRILASGLHA</sequence>
<dbReference type="Proteomes" id="UP001162501">
    <property type="component" value="Chromosome 12"/>
</dbReference>
<dbReference type="EMBL" id="OX596096">
    <property type="protein sequence ID" value="CAM9545213.1"/>
    <property type="molecule type" value="Genomic_DNA"/>
</dbReference>
<evidence type="ECO:0000313" key="2">
    <source>
        <dbReference type="Proteomes" id="UP001162501"/>
    </source>
</evidence>
<feature type="non-terminal residue" evidence="1">
    <location>
        <position position="1"/>
    </location>
</feature>
<accession>A0AC59YB99</accession>
<reference evidence="1" key="2">
    <citation type="submission" date="2025-03" db="EMBL/GenBank/DDBJ databases">
        <authorList>
            <consortium name="ELIXIR-Norway"/>
            <consortium name="Elixir Norway"/>
        </authorList>
    </citation>
    <scope>NUCLEOTIDE SEQUENCE</scope>
</reference>
<gene>
    <name evidence="1" type="ORF">MRATA1EN22A_LOCUS4027</name>
</gene>
<protein>
    <submittedName>
        <fullName evidence="1">Uncharacterized protein</fullName>
    </submittedName>
</protein>
<feature type="non-terminal residue" evidence="1">
    <location>
        <position position="51"/>
    </location>
</feature>